<evidence type="ECO:0000256" key="1">
    <source>
        <dbReference type="SAM" id="MobiDB-lite"/>
    </source>
</evidence>
<keyword evidence="2" id="KW-1133">Transmembrane helix</keyword>
<name>A0A9C9THJ3_9HYPH</name>
<gene>
    <name evidence="3" type="ORF">ENH89_13750</name>
</gene>
<evidence type="ECO:0000256" key="2">
    <source>
        <dbReference type="SAM" id="Phobius"/>
    </source>
</evidence>
<comment type="caution">
    <text evidence="3">The sequence shown here is derived from an EMBL/GenBank/DDBJ whole genome shotgun (WGS) entry which is preliminary data.</text>
</comment>
<reference evidence="3" key="1">
    <citation type="journal article" date="2020" name="mSystems">
        <title>Genome- and Community-Level Interaction Insights into Carbon Utilization and Element Cycling Functions of Hydrothermarchaeota in Hydrothermal Sediment.</title>
        <authorList>
            <person name="Zhou Z."/>
            <person name="Liu Y."/>
            <person name="Xu W."/>
            <person name="Pan J."/>
            <person name="Luo Z.H."/>
            <person name="Li M."/>
        </authorList>
    </citation>
    <scope>NUCLEOTIDE SEQUENCE</scope>
    <source>
        <strain evidence="3">HyVt-347</strain>
    </source>
</reference>
<dbReference type="EMBL" id="DRGN01000191">
    <property type="protein sequence ID" value="HEU01382.1"/>
    <property type="molecule type" value="Genomic_DNA"/>
</dbReference>
<keyword evidence="2" id="KW-0812">Transmembrane</keyword>
<protein>
    <submittedName>
        <fullName evidence="3">Uncharacterized protein</fullName>
    </submittedName>
</protein>
<dbReference type="AlphaFoldDB" id="A0A9C9THJ3"/>
<feature type="transmembrane region" description="Helical" evidence="2">
    <location>
        <begin position="96"/>
        <end position="119"/>
    </location>
</feature>
<dbReference type="Proteomes" id="UP000885680">
    <property type="component" value="Unassembled WGS sequence"/>
</dbReference>
<evidence type="ECO:0000313" key="3">
    <source>
        <dbReference type="EMBL" id="HEU01382.1"/>
    </source>
</evidence>
<accession>A0A9C9THJ3</accession>
<feature type="region of interest" description="Disordered" evidence="1">
    <location>
        <begin position="34"/>
        <end position="54"/>
    </location>
</feature>
<evidence type="ECO:0000313" key="4">
    <source>
        <dbReference type="Proteomes" id="UP000885680"/>
    </source>
</evidence>
<keyword evidence="2" id="KW-0472">Membrane</keyword>
<organism evidence="3 4">
    <name type="scientific">Aurantimonas coralicida</name>
    <dbReference type="NCBI Taxonomy" id="182270"/>
    <lineage>
        <taxon>Bacteria</taxon>
        <taxon>Pseudomonadati</taxon>
        <taxon>Pseudomonadota</taxon>
        <taxon>Alphaproteobacteria</taxon>
        <taxon>Hyphomicrobiales</taxon>
        <taxon>Aurantimonadaceae</taxon>
        <taxon>Aurantimonas</taxon>
    </lineage>
</organism>
<sequence length="120" mass="13373">MYGIALIAAAQYPLKRWIVRASFEIDHGVSSRTNAPPLGKGDPPLGATCHRPRGWHPRRGNEDEAMRFLHILLDVFLFPGNLMLRKCGISIEEDGGLFRSFVNMCVWGAASLAVAMYIFL</sequence>
<proteinExistence type="predicted"/>